<protein>
    <submittedName>
        <fullName evidence="2">Uncharacterized protein</fullName>
    </submittedName>
</protein>
<dbReference type="RefSeq" id="WP_075367604.1">
    <property type="nucleotide sequence ID" value="NZ_MLBF01000162.1"/>
</dbReference>
<organism evidence="2 3">
    <name type="scientific">Desulfosporosinus metallidurans</name>
    <dbReference type="NCBI Taxonomy" id="1888891"/>
    <lineage>
        <taxon>Bacteria</taxon>
        <taxon>Bacillati</taxon>
        <taxon>Bacillota</taxon>
        <taxon>Clostridia</taxon>
        <taxon>Eubacteriales</taxon>
        <taxon>Desulfitobacteriaceae</taxon>
        <taxon>Desulfosporosinus</taxon>
    </lineage>
</organism>
<feature type="chain" id="PRO_5039640529" evidence="1">
    <location>
        <begin position="27"/>
        <end position="72"/>
    </location>
</feature>
<keyword evidence="1" id="KW-0732">Signal</keyword>
<comment type="caution">
    <text evidence="2">The sequence shown here is derived from an EMBL/GenBank/DDBJ whole genome shotgun (WGS) entry which is preliminary data.</text>
</comment>
<proteinExistence type="predicted"/>
<name>A0A1Q8QBQ2_9FIRM</name>
<dbReference type="AlphaFoldDB" id="A0A1Q8QBQ2"/>
<gene>
    <name evidence="2" type="ORF">DSOL_5405</name>
</gene>
<feature type="signal peptide" evidence="1">
    <location>
        <begin position="1"/>
        <end position="26"/>
    </location>
</feature>
<dbReference type="EMBL" id="MLBF01000162">
    <property type="protein sequence ID" value="OLN24769.1"/>
    <property type="molecule type" value="Genomic_DNA"/>
</dbReference>
<dbReference type="PROSITE" id="PS51257">
    <property type="entry name" value="PROKAR_LIPOPROTEIN"/>
    <property type="match status" value="1"/>
</dbReference>
<keyword evidence="3" id="KW-1185">Reference proteome</keyword>
<evidence type="ECO:0000313" key="3">
    <source>
        <dbReference type="Proteomes" id="UP000186102"/>
    </source>
</evidence>
<reference evidence="2 3" key="1">
    <citation type="submission" date="2016-09" db="EMBL/GenBank/DDBJ databases">
        <title>Complete genome of Desulfosporosinus sp. OL.</title>
        <authorList>
            <person name="Mardanov A."/>
            <person name="Beletsky A."/>
            <person name="Panova A."/>
            <person name="Karnachuk O."/>
            <person name="Ravin N."/>
        </authorList>
    </citation>
    <scope>NUCLEOTIDE SEQUENCE [LARGE SCALE GENOMIC DNA]</scope>
    <source>
        <strain evidence="2 3">OL</strain>
    </source>
</reference>
<dbReference type="Proteomes" id="UP000186102">
    <property type="component" value="Unassembled WGS sequence"/>
</dbReference>
<evidence type="ECO:0000313" key="2">
    <source>
        <dbReference type="EMBL" id="OLN24769.1"/>
    </source>
</evidence>
<evidence type="ECO:0000256" key="1">
    <source>
        <dbReference type="SAM" id="SignalP"/>
    </source>
</evidence>
<sequence length="72" mass="7967">MFKKSFVWVMILLVLALGILSGCNQTATQGENKQPITNTNVAQTDQKNIVTDPGWIQLNEEKINSKKSSSES</sequence>
<accession>A0A1Q8QBQ2</accession>